<dbReference type="AlphaFoldDB" id="A0A336MZ00"/>
<accession>A0A336MZ00</accession>
<dbReference type="VEuPathDB" id="VectorBase:CSON010028"/>
<evidence type="ECO:0000313" key="1">
    <source>
        <dbReference type="EMBL" id="SSX35450.1"/>
    </source>
</evidence>
<reference evidence="1" key="1">
    <citation type="submission" date="2018-07" db="EMBL/GenBank/DDBJ databases">
        <authorList>
            <person name="Quirk P.G."/>
            <person name="Krulwich T.A."/>
        </authorList>
    </citation>
    <scope>NUCLEOTIDE SEQUENCE</scope>
</reference>
<name>A0A336MZ00_CULSO</name>
<gene>
    <name evidence="1" type="primary">CSON010028</name>
</gene>
<proteinExistence type="predicted"/>
<dbReference type="PANTHER" id="PTHR10773:SF19">
    <property type="match status" value="1"/>
</dbReference>
<dbReference type="PANTHER" id="PTHR10773">
    <property type="entry name" value="DNA-DIRECTED RNA POLYMERASES I, II, AND III SUBUNIT RPABC2"/>
    <property type="match status" value="1"/>
</dbReference>
<dbReference type="EMBL" id="UFQT01004040">
    <property type="protein sequence ID" value="SSX35450.1"/>
    <property type="molecule type" value="Genomic_DNA"/>
</dbReference>
<sequence length="482" mass="55208">MSSKTVFLKINPAPVVSLVDVGYLTSSSSFNISPVKVNFSKPCRPSIKGQSRSARHNRKLDNLGVLREYVPNLPNCSSNCHVLSSKDDRQLIWDEFRKIHDLHERARYIASLILVAAPRQQKKNSSRNRNNRKIRTIVSKKIKTGQSNDISYTRGKQPPANKVPTEHVEQAQLFLLSVPQYESHYGRSQSNKRYLPYYHTKSSLFEDFTDHYPENKVKFDMFSQIFKTLNLSIKAKSIDTCKNCDEFANLLNTEISIEEKEEIKVAQQAHWTKWQAATTNKSCDIALSKCDNSIKVIAYDLQQILPTPYLSTSVAFYSRLLSTFNLTVYDLGTSISHHHMWHEGVGKRGANEINSCLHKYCMQLPLNIKHLIKYSDRCPGQNLNIQTVIASLFLLQESHSLEIIDSKYLVSGHTHMEVDSAHAQIERHKKKTKEKIEVPQDWYNLVDATSNKFHVDPMAADSFLNFSASVQKKGHQKRKLEI</sequence>
<dbReference type="OMA" id="RARYIAS"/>
<protein>
    <submittedName>
        <fullName evidence="1">CSON010028 protein</fullName>
    </submittedName>
</protein>
<organism evidence="1">
    <name type="scientific">Culicoides sonorensis</name>
    <name type="common">Biting midge</name>
    <dbReference type="NCBI Taxonomy" id="179676"/>
    <lineage>
        <taxon>Eukaryota</taxon>
        <taxon>Metazoa</taxon>
        <taxon>Ecdysozoa</taxon>
        <taxon>Arthropoda</taxon>
        <taxon>Hexapoda</taxon>
        <taxon>Insecta</taxon>
        <taxon>Pterygota</taxon>
        <taxon>Neoptera</taxon>
        <taxon>Endopterygota</taxon>
        <taxon>Diptera</taxon>
        <taxon>Nematocera</taxon>
        <taxon>Chironomoidea</taxon>
        <taxon>Ceratopogonidae</taxon>
        <taxon>Ceratopogoninae</taxon>
        <taxon>Culicoides</taxon>
        <taxon>Monoculicoides</taxon>
    </lineage>
</organism>